<evidence type="ECO:0000256" key="1">
    <source>
        <dbReference type="SAM" id="Phobius"/>
    </source>
</evidence>
<dbReference type="RefSeq" id="WP_353306244.1">
    <property type="nucleotide sequence ID" value="NZ_AP028955.1"/>
</dbReference>
<proteinExistence type="predicted"/>
<evidence type="ECO:0000313" key="3">
    <source>
        <dbReference type="Proteomes" id="UP001473424"/>
    </source>
</evidence>
<accession>A0ABM8JQ60</accession>
<gene>
    <name evidence="2" type="ORF">SAP269_20540</name>
</gene>
<name>A0ABM8JQ60_9MOLU</name>
<dbReference type="EMBL" id="AP028955">
    <property type="protein sequence ID" value="BET39465.1"/>
    <property type="molecule type" value="Genomic_DNA"/>
</dbReference>
<organism evidence="2 3">
    <name type="scientific">Spiroplasma ixodetis</name>
    <dbReference type="NCBI Taxonomy" id="2141"/>
    <lineage>
        <taxon>Bacteria</taxon>
        <taxon>Bacillati</taxon>
        <taxon>Mycoplasmatota</taxon>
        <taxon>Mollicutes</taxon>
        <taxon>Entomoplasmatales</taxon>
        <taxon>Spiroplasmataceae</taxon>
        <taxon>Spiroplasma</taxon>
    </lineage>
</organism>
<evidence type="ECO:0000313" key="2">
    <source>
        <dbReference type="EMBL" id="BET39465.1"/>
    </source>
</evidence>
<protein>
    <recommendedName>
        <fullName evidence="4">Spiroplasmavirus-related protein</fullName>
    </recommendedName>
</protein>
<reference evidence="3" key="1">
    <citation type="journal article" date="2024" name="FEMS Microbiol. Lett.">
        <title>Genomic insights into Spiroplasma endosymbionts that induce male-killing and protective phenotypes in the pea aphid.</title>
        <authorList>
            <person name="Arai H."/>
            <person name="Legeai F."/>
            <person name="Kageyama D."/>
            <person name="Sugio A."/>
            <person name="Simon J.C."/>
        </authorList>
    </citation>
    <scope>NUCLEOTIDE SEQUENCE [LARGE SCALE GENOMIC DNA]</scope>
    <source>
        <strain evidence="3">sAp269</strain>
    </source>
</reference>
<sequence length="62" mass="7265">MKEFLHELIIIGTSVGTLIFREIIVLLKRFITTQKHVRANNKIIKHQKKLAKLNEKINKGEK</sequence>
<evidence type="ECO:0008006" key="4">
    <source>
        <dbReference type="Google" id="ProtNLM"/>
    </source>
</evidence>
<keyword evidence="1" id="KW-0472">Membrane</keyword>
<keyword evidence="3" id="KW-1185">Reference proteome</keyword>
<dbReference type="Proteomes" id="UP001473424">
    <property type="component" value="Chromosome"/>
</dbReference>
<keyword evidence="1" id="KW-0812">Transmembrane</keyword>
<feature type="transmembrane region" description="Helical" evidence="1">
    <location>
        <begin position="6"/>
        <end position="27"/>
    </location>
</feature>
<keyword evidence="1" id="KW-1133">Transmembrane helix</keyword>